<dbReference type="GO" id="GO:0019843">
    <property type="term" value="F:rRNA binding"/>
    <property type="evidence" value="ECO:0007669"/>
    <property type="project" value="InterPro"/>
</dbReference>
<name>A0A1G2CKZ4_9BACT</name>
<feature type="region of interest" description="Disordered" evidence="4">
    <location>
        <begin position="101"/>
        <end position="121"/>
    </location>
</feature>
<proteinExistence type="inferred from homology"/>
<dbReference type="GO" id="GO:0005840">
    <property type="term" value="C:ribosome"/>
    <property type="evidence" value="ECO:0007669"/>
    <property type="project" value="InterPro"/>
</dbReference>
<dbReference type="GO" id="GO:0006412">
    <property type="term" value="P:translation"/>
    <property type="evidence" value="ECO:0007669"/>
    <property type="project" value="InterPro"/>
</dbReference>
<dbReference type="AlphaFoldDB" id="A0A1G2CKZ4"/>
<evidence type="ECO:0000256" key="4">
    <source>
        <dbReference type="SAM" id="MobiDB-lite"/>
    </source>
</evidence>
<dbReference type="InterPro" id="IPR000529">
    <property type="entry name" value="Ribosomal_bS6"/>
</dbReference>
<reference evidence="5 6" key="1">
    <citation type="journal article" date="2016" name="Nat. Commun.">
        <title>Thousands of microbial genomes shed light on interconnected biogeochemical processes in an aquifer system.</title>
        <authorList>
            <person name="Anantharaman K."/>
            <person name="Brown C.T."/>
            <person name="Hug L.A."/>
            <person name="Sharon I."/>
            <person name="Castelle C.J."/>
            <person name="Probst A.J."/>
            <person name="Thomas B.C."/>
            <person name="Singh A."/>
            <person name="Wilkins M.J."/>
            <person name="Karaoz U."/>
            <person name="Brodie E.L."/>
            <person name="Williams K.H."/>
            <person name="Hubbard S.S."/>
            <person name="Banfield J.F."/>
        </authorList>
    </citation>
    <scope>NUCLEOTIDE SEQUENCE [LARGE SCALE GENOMIC DNA]</scope>
</reference>
<dbReference type="InterPro" id="IPR035980">
    <property type="entry name" value="Ribosomal_bS6_sf"/>
</dbReference>
<comment type="similarity">
    <text evidence="1">Belongs to the bacterial ribosomal protein bS6 family.</text>
</comment>
<protein>
    <recommendedName>
        <fullName evidence="2">Small ribosomal subunit protein bS6</fullName>
    </recommendedName>
    <alternativeName>
        <fullName evidence="3">30S ribosomal protein S6</fullName>
    </alternativeName>
</protein>
<dbReference type="SUPFAM" id="SSF54995">
    <property type="entry name" value="Ribosomal protein S6"/>
    <property type="match status" value="1"/>
</dbReference>
<dbReference type="GO" id="GO:0003735">
    <property type="term" value="F:structural constituent of ribosome"/>
    <property type="evidence" value="ECO:0007669"/>
    <property type="project" value="InterPro"/>
</dbReference>
<dbReference type="Gene3D" id="3.30.70.60">
    <property type="match status" value="1"/>
</dbReference>
<evidence type="ECO:0000256" key="1">
    <source>
        <dbReference type="ARBA" id="ARBA00009512"/>
    </source>
</evidence>
<evidence type="ECO:0000313" key="6">
    <source>
        <dbReference type="Proteomes" id="UP000178495"/>
    </source>
</evidence>
<dbReference type="Pfam" id="PF01250">
    <property type="entry name" value="Ribosomal_S6"/>
    <property type="match status" value="1"/>
</dbReference>
<dbReference type="InterPro" id="IPR020814">
    <property type="entry name" value="Ribosomal_S6_plastid/chlpt"/>
</dbReference>
<dbReference type="CDD" id="cd00473">
    <property type="entry name" value="bS6"/>
    <property type="match status" value="1"/>
</dbReference>
<dbReference type="EMBL" id="MHLC01000001">
    <property type="protein sequence ID" value="OGZ01892.1"/>
    <property type="molecule type" value="Genomic_DNA"/>
</dbReference>
<evidence type="ECO:0000256" key="2">
    <source>
        <dbReference type="ARBA" id="ARBA00035294"/>
    </source>
</evidence>
<gene>
    <name evidence="5" type="ORF">A3A43_00630</name>
</gene>
<evidence type="ECO:0000256" key="3">
    <source>
        <dbReference type="ARBA" id="ARBA00035520"/>
    </source>
</evidence>
<comment type="caution">
    <text evidence="5">The sequence shown here is derived from an EMBL/GenBank/DDBJ whole genome shotgun (WGS) entry which is preliminary data.</text>
</comment>
<sequence length="139" mass="15683">MDQDTARKDYEISFLVKEEKDAEGVAHLLGKTGGEVTLRGPVEKITLSYPIKKEMSAYFGFFHFSFPAARMAEFRKNLQTEQAVLRFLIVSPPFVKAAPRGISRQRMAPPPAPVERQPIVPAPLSNEALERKIEEILQE</sequence>
<organism evidence="5 6">
    <name type="scientific">Candidatus Liptonbacteria bacterium RIFCSPLOWO2_01_FULL_56_20</name>
    <dbReference type="NCBI Taxonomy" id="1798652"/>
    <lineage>
        <taxon>Bacteria</taxon>
        <taxon>Candidatus Liptoniibacteriota</taxon>
    </lineage>
</organism>
<dbReference type="Proteomes" id="UP000178495">
    <property type="component" value="Unassembled WGS sequence"/>
</dbReference>
<evidence type="ECO:0000313" key="5">
    <source>
        <dbReference type="EMBL" id="OGZ01892.1"/>
    </source>
</evidence>
<dbReference type="STRING" id="1798652.A3A43_00630"/>
<dbReference type="InterPro" id="IPR014717">
    <property type="entry name" value="Transl_elong_EF1B/ribsomal_bS6"/>
</dbReference>
<accession>A0A1G2CKZ4</accession>